<proteinExistence type="predicted"/>
<dbReference type="AlphaFoldDB" id="A0A1L9PRA0"/>
<name>A0A1L9PRA0_ASPVE</name>
<dbReference type="STRING" id="1036611.A0A1L9PRA0"/>
<gene>
    <name evidence="2" type="ORF">ASPVEDRAFT_43477</name>
</gene>
<organism evidence="2 3">
    <name type="scientific">Aspergillus versicolor CBS 583.65</name>
    <dbReference type="NCBI Taxonomy" id="1036611"/>
    <lineage>
        <taxon>Eukaryota</taxon>
        <taxon>Fungi</taxon>
        <taxon>Dikarya</taxon>
        <taxon>Ascomycota</taxon>
        <taxon>Pezizomycotina</taxon>
        <taxon>Eurotiomycetes</taxon>
        <taxon>Eurotiomycetidae</taxon>
        <taxon>Eurotiales</taxon>
        <taxon>Aspergillaceae</taxon>
        <taxon>Aspergillus</taxon>
        <taxon>Aspergillus subgen. Nidulantes</taxon>
    </lineage>
</organism>
<feature type="region of interest" description="Disordered" evidence="1">
    <location>
        <begin position="1"/>
        <end position="23"/>
    </location>
</feature>
<reference evidence="3" key="1">
    <citation type="journal article" date="2017" name="Genome Biol.">
        <title>Comparative genomics reveals high biological diversity and specific adaptations in the industrially and medically important fungal genus Aspergillus.</title>
        <authorList>
            <person name="de Vries R.P."/>
            <person name="Riley R."/>
            <person name="Wiebenga A."/>
            <person name="Aguilar-Osorio G."/>
            <person name="Amillis S."/>
            <person name="Uchima C.A."/>
            <person name="Anderluh G."/>
            <person name="Asadollahi M."/>
            <person name="Askin M."/>
            <person name="Barry K."/>
            <person name="Battaglia E."/>
            <person name="Bayram O."/>
            <person name="Benocci T."/>
            <person name="Braus-Stromeyer S.A."/>
            <person name="Caldana C."/>
            <person name="Canovas D."/>
            <person name="Cerqueira G.C."/>
            <person name="Chen F."/>
            <person name="Chen W."/>
            <person name="Choi C."/>
            <person name="Clum A."/>
            <person name="Dos Santos R.A."/>
            <person name="Damasio A.R."/>
            <person name="Diallinas G."/>
            <person name="Emri T."/>
            <person name="Fekete E."/>
            <person name="Flipphi M."/>
            <person name="Freyberg S."/>
            <person name="Gallo A."/>
            <person name="Gournas C."/>
            <person name="Habgood R."/>
            <person name="Hainaut M."/>
            <person name="Harispe M.L."/>
            <person name="Henrissat B."/>
            <person name="Hilden K.S."/>
            <person name="Hope R."/>
            <person name="Hossain A."/>
            <person name="Karabika E."/>
            <person name="Karaffa L."/>
            <person name="Karanyi Z."/>
            <person name="Krasevec N."/>
            <person name="Kuo A."/>
            <person name="Kusch H."/>
            <person name="LaButti K."/>
            <person name="Lagendijk E.L."/>
            <person name="Lapidus A."/>
            <person name="Levasseur A."/>
            <person name="Lindquist E."/>
            <person name="Lipzen A."/>
            <person name="Logrieco A.F."/>
            <person name="MacCabe A."/>
            <person name="Maekelae M.R."/>
            <person name="Malavazi I."/>
            <person name="Melin P."/>
            <person name="Meyer V."/>
            <person name="Mielnichuk N."/>
            <person name="Miskei M."/>
            <person name="Molnar A.P."/>
            <person name="Mule G."/>
            <person name="Ngan C.Y."/>
            <person name="Orejas M."/>
            <person name="Orosz E."/>
            <person name="Ouedraogo J.P."/>
            <person name="Overkamp K.M."/>
            <person name="Park H.-S."/>
            <person name="Perrone G."/>
            <person name="Piumi F."/>
            <person name="Punt P.J."/>
            <person name="Ram A.F."/>
            <person name="Ramon A."/>
            <person name="Rauscher S."/>
            <person name="Record E."/>
            <person name="Riano-Pachon D.M."/>
            <person name="Robert V."/>
            <person name="Roehrig J."/>
            <person name="Ruller R."/>
            <person name="Salamov A."/>
            <person name="Salih N.S."/>
            <person name="Samson R.A."/>
            <person name="Sandor E."/>
            <person name="Sanguinetti M."/>
            <person name="Schuetze T."/>
            <person name="Sepcic K."/>
            <person name="Shelest E."/>
            <person name="Sherlock G."/>
            <person name="Sophianopoulou V."/>
            <person name="Squina F.M."/>
            <person name="Sun H."/>
            <person name="Susca A."/>
            <person name="Todd R.B."/>
            <person name="Tsang A."/>
            <person name="Unkles S.E."/>
            <person name="van de Wiele N."/>
            <person name="van Rossen-Uffink D."/>
            <person name="Oliveira J.V."/>
            <person name="Vesth T.C."/>
            <person name="Visser J."/>
            <person name="Yu J.-H."/>
            <person name="Zhou M."/>
            <person name="Andersen M.R."/>
            <person name="Archer D.B."/>
            <person name="Baker S.E."/>
            <person name="Benoit I."/>
            <person name="Brakhage A.A."/>
            <person name="Braus G.H."/>
            <person name="Fischer R."/>
            <person name="Frisvad J.C."/>
            <person name="Goldman G.H."/>
            <person name="Houbraken J."/>
            <person name="Oakley B."/>
            <person name="Pocsi I."/>
            <person name="Scazzocchio C."/>
            <person name="Seiboth B."/>
            <person name="vanKuyk P.A."/>
            <person name="Wortman J."/>
            <person name="Dyer P.S."/>
            <person name="Grigoriev I.V."/>
        </authorList>
    </citation>
    <scope>NUCLEOTIDE SEQUENCE [LARGE SCALE GENOMIC DNA]</scope>
    <source>
        <strain evidence="3">CBS 583.65</strain>
    </source>
</reference>
<evidence type="ECO:0000256" key="1">
    <source>
        <dbReference type="SAM" id="MobiDB-lite"/>
    </source>
</evidence>
<keyword evidence="3" id="KW-1185">Reference proteome</keyword>
<dbReference type="SUPFAM" id="SSF55298">
    <property type="entry name" value="YjgF-like"/>
    <property type="match status" value="1"/>
</dbReference>
<dbReference type="InterPro" id="IPR035959">
    <property type="entry name" value="RutC-like_sf"/>
</dbReference>
<evidence type="ECO:0000313" key="2">
    <source>
        <dbReference type="EMBL" id="OJJ04033.1"/>
    </source>
</evidence>
<evidence type="ECO:0000313" key="3">
    <source>
        <dbReference type="Proteomes" id="UP000184073"/>
    </source>
</evidence>
<dbReference type="EMBL" id="KV878131">
    <property type="protein sequence ID" value="OJJ04033.1"/>
    <property type="molecule type" value="Genomic_DNA"/>
</dbReference>
<dbReference type="VEuPathDB" id="FungiDB:ASPVEDRAFT_43477"/>
<protein>
    <submittedName>
        <fullName evidence="2">Uncharacterized protein</fullName>
    </submittedName>
</protein>
<dbReference type="CDD" id="cd00448">
    <property type="entry name" value="YjgF_YER057c_UK114_family"/>
    <property type="match status" value="1"/>
</dbReference>
<sequence>MAQSSNDPFHAPLVTTSNPPNIKAHTAHSQLSITPFPPDDPTIAFIRTAPQTSNSTAAARQALLSQEHAQRAFQNLKTTLAAADATPRDITKLTVYLQTEVRITAEQLDQVIAGFCSDGEGNRHKPPVTVLYVEKVMAEGFAKIAVEAEAVVRLKPPSYESLA</sequence>
<dbReference type="GeneID" id="63728342"/>
<dbReference type="OrthoDB" id="309640at2759"/>
<dbReference type="Gene3D" id="3.30.1330.40">
    <property type="entry name" value="RutC-like"/>
    <property type="match status" value="1"/>
</dbReference>
<dbReference type="Proteomes" id="UP000184073">
    <property type="component" value="Unassembled WGS sequence"/>
</dbReference>
<dbReference type="RefSeq" id="XP_040669795.1">
    <property type="nucleotide sequence ID" value="XM_040812831.1"/>
</dbReference>
<accession>A0A1L9PRA0</accession>